<evidence type="ECO:0000313" key="4">
    <source>
        <dbReference type="Proteomes" id="UP001497453"/>
    </source>
</evidence>
<protein>
    <recommendedName>
        <fullName evidence="2">HNH nuclease domain-containing protein</fullName>
    </recommendedName>
</protein>
<dbReference type="InterPro" id="IPR003615">
    <property type="entry name" value="HNH_nuc"/>
</dbReference>
<organism evidence="3 4">
    <name type="scientific">Somion occarium</name>
    <dbReference type="NCBI Taxonomy" id="3059160"/>
    <lineage>
        <taxon>Eukaryota</taxon>
        <taxon>Fungi</taxon>
        <taxon>Dikarya</taxon>
        <taxon>Basidiomycota</taxon>
        <taxon>Agaricomycotina</taxon>
        <taxon>Agaricomycetes</taxon>
        <taxon>Polyporales</taxon>
        <taxon>Cerrenaceae</taxon>
        <taxon>Somion</taxon>
    </lineage>
</organism>
<proteinExistence type="predicted"/>
<reference evidence="4" key="1">
    <citation type="submission" date="2024-04" db="EMBL/GenBank/DDBJ databases">
        <authorList>
            <person name="Shaw F."/>
            <person name="Minotto A."/>
        </authorList>
    </citation>
    <scope>NUCLEOTIDE SEQUENCE [LARGE SCALE GENOMIC DNA]</scope>
</reference>
<keyword evidence="4" id="KW-1185">Reference proteome</keyword>
<evidence type="ECO:0000313" key="3">
    <source>
        <dbReference type="EMBL" id="CAL1712094.1"/>
    </source>
</evidence>
<dbReference type="Pfam" id="PF13391">
    <property type="entry name" value="HNH_2"/>
    <property type="match status" value="1"/>
</dbReference>
<feature type="domain" description="HNH nuclease" evidence="2">
    <location>
        <begin position="166"/>
        <end position="243"/>
    </location>
</feature>
<dbReference type="EMBL" id="OZ037950">
    <property type="protein sequence ID" value="CAL1712094.1"/>
    <property type="molecule type" value="Genomic_DNA"/>
</dbReference>
<sequence length="263" mass="29920">MQVHETGTVVDNNRTNEARQEETQGQGQGQGQGEHQRQMEVSDDDAYRNVFLVDYTGNVIAGFWQYGFTTWLHFLKMVQTVMVTNNQDWAVFRHRSSASIGEPIGERQKGTTDLVQPGSYIILSPDKTKLEVSLTTERCRTRHTTLSNTPSRDSYCERTLVRDGMCLLSGQKGYGRHTRLDAAHIFPRGHDVDWYSKGFQSLITDKAPLSEIGGPSKIDSLQNLISLKADLHKAWDNYEVGVNPDDGHIIFPFLRGYLYRKMY</sequence>
<gene>
    <name evidence="3" type="ORF">GFSPODELE1_LOCUS8661</name>
</gene>
<name>A0ABP1DYK7_9APHY</name>
<evidence type="ECO:0000256" key="1">
    <source>
        <dbReference type="SAM" id="MobiDB-lite"/>
    </source>
</evidence>
<dbReference type="Proteomes" id="UP001497453">
    <property type="component" value="Chromosome 7"/>
</dbReference>
<evidence type="ECO:0000259" key="2">
    <source>
        <dbReference type="Pfam" id="PF13391"/>
    </source>
</evidence>
<feature type="region of interest" description="Disordered" evidence="1">
    <location>
        <begin position="1"/>
        <end position="41"/>
    </location>
</feature>
<accession>A0ABP1DYK7</accession>